<feature type="domain" description="hAT-like transposase RNase-H fold" evidence="1">
    <location>
        <begin position="1"/>
        <end position="66"/>
    </location>
</feature>
<dbReference type="InterPro" id="IPR025525">
    <property type="entry name" value="hAT-like_transposase_RNase-H"/>
</dbReference>
<name>A0A9W7M2X5_HIBTR</name>
<dbReference type="EMBL" id="BSYR01000022">
    <property type="protein sequence ID" value="GMI87662.1"/>
    <property type="molecule type" value="Genomic_DNA"/>
</dbReference>
<dbReference type="Proteomes" id="UP001165190">
    <property type="component" value="Unassembled WGS sequence"/>
</dbReference>
<dbReference type="AlphaFoldDB" id="A0A9W7M2X5"/>
<dbReference type="PANTHER" id="PTHR23272:SF182">
    <property type="entry name" value="OS09G0381850 PROTEIN"/>
    <property type="match status" value="1"/>
</dbReference>
<dbReference type="InterPro" id="IPR012337">
    <property type="entry name" value="RNaseH-like_sf"/>
</dbReference>
<reference evidence="2" key="1">
    <citation type="submission" date="2023-05" db="EMBL/GenBank/DDBJ databases">
        <title>Genome and transcriptome analyses reveal genes involved in the formation of fine ridges on petal epidermal cells in Hibiscus trionum.</title>
        <authorList>
            <person name="Koshimizu S."/>
            <person name="Masuda S."/>
            <person name="Ishii T."/>
            <person name="Shirasu K."/>
            <person name="Hoshino A."/>
            <person name="Arita M."/>
        </authorList>
    </citation>
    <scope>NUCLEOTIDE SEQUENCE</scope>
    <source>
        <strain evidence="2">Hamamatsu line</strain>
    </source>
</reference>
<comment type="caution">
    <text evidence="2">The sequence shown here is derived from an EMBL/GenBank/DDBJ whole genome shotgun (WGS) entry which is preliminary data.</text>
</comment>
<organism evidence="2 3">
    <name type="scientific">Hibiscus trionum</name>
    <name type="common">Flower of an hour</name>
    <dbReference type="NCBI Taxonomy" id="183268"/>
    <lineage>
        <taxon>Eukaryota</taxon>
        <taxon>Viridiplantae</taxon>
        <taxon>Streptophyta</taxon>
        <taxon>Embryophyta</taxon>
        <taxon>Tracheophyta</taxon>
        <taxon>Spermatophyta</taxon>
        <taxon>Magnoliopsida</taxon>
        <taxon>eudicotyledons</taxon>
        <taxon>Gunneridae</taxon>
        <taxon>Pentapetalae</taxon>
        <taxon>rosids</taxon>
        <taxon>malvids</taxon>
        <taxon>Malvales</taxon>
        <taxon>Malvaceae</taxon>
        <taxon>Malvoideae</taxon>
        <taxon>Hibiscus</taxon>
    </lineage>
</organism>
<protein>
    <recommendedName>
        <fullName evidence="1">hAT-like transposase RNase-H fold domain-containing protein</fullName>
    </recommendedName>
</protein>
<keyword evidence="3" id="KW-1185">Reference proteome</keyword>
<accession>A0A9W7M2X5</accession>
<sequence>MATKMKKNFDKYWGTCNLLISIGVVLDPRYKMKLLEFSFNAIYSHDDAPKQMQIVRDTLYELYQEYVEAHKTTNVVLSTRIDESQGASVGGTSKSGINSLTSRFGKGIKTGTAKYDQHIRSVDLFATVKS</sequence>
<gene>
    <name evidence="2" type="ORF">HRI_002435500</name>
</gene>
<dbReference type="SUPFAM" id="SSF53098">
    <property type="entry name" value="Ribonuclease H-like"/>
    <property type="match status" value="1"/>
</dbReference>
<dbReference type="OrthoDB" id="1002002at2759"/>
<evidence type="ECO:0000259" key="1">
    <source>
        <dbReference type="Pfam" id="PF14372"/>
    </source>
</evidence>
<proteinExistence type="predicted"/>
<dbReference type="PANTHER" id="PTHR23272">
    <property type="entry name" value="BED FINGER-RELATED"/>
    <property type="match status" value="1"/>
</dbReference>
<evidence type="ECO:0000313" key="3">
    <source>
        <dbReference type="Proteomes" id="UP001165190"/>
    </source>
</evidence>
<evidence type="ECO:0000313" key="2">
    <source>
        <dbReference type="EMBL" id="GMI87662.1"/>
    </source>
</evidence>
<dbReference type="Pfam" id="PF14372">
    <property type="entry name" value="hAT-like_RNase-H"/>
    <property type="match status" value="1"/>
</dbReference>
<dbReference type="GO" id="GO:0003677">
    <property type="term" value="F:DNA binding"/>
    <property type="evidence" value="ECO:0007669"/>
    <property type="project" value="InterPro"/>
</dbReference>